<dbReference type="InterPro" id="IPR021527">
    <property type="entry name" value="DUF2795"/>
</dbReference>
<keyword evidence="3" id="KW-1185">Reference proteome</keyword>
<dbReference type="EMBL" id="VMSD01000010">
    <property type="protein sequence ID" value="KAF0844871.1"/>
    <property type="molecule type" value="Genomic_DNA"/>
</dbReference>
<evidence type="ECO:0000313" key="3">
    <source>
        <dbReference type="Proteomes" id="UP000798951"/>
    </source>
</evidence>
<organism evidence="2 3">
    <name type="scientific">Nocardia caishijiensis</name>
    <dbReference type="NCBI Taxonomy" id="184756"/>
    <lineage>
        <taxon>Bacteria</taxon>
        <taxon>Bacillati</taxon>
        <taxon>Actinomycetota</taxon>
        <taxon>Actinomycetes</taxon>
        <taxon>Mycobacteriales</taxon>
        <taxon>Nocardiaceae</taxon>
        <taxon>Nocardia</taxon>
    </lineage>
</organism>
<proteinExistence type="predicted"/>
<dbReference type="Pfam" id="PF11387">
    <property type="entry name" value="DUF2795"/>
    <property type="match status" value="1"/>
</dbReference>
<feature type="region of interest" description="Disordered" evidence="1">
    <location>
        <begin position="74"/>
        <end position="105"/>
    </location>
</feature>
<gene>
    <name evidence="2" type="ORF">FNL39_110103</name>
</gene>
<evidence type="ECO:0000313" key="2">
    <source>
        <dbReference type="EMBL" id="KAF0844871.1"/>
    </source>
</evidence>
<sequence>MVTTDVQRVERALSEIDFPANKDDLVRCATDAKADDDTVRALRAIPPVAYANMTEVLQSVSLDDGRSEALRMAQSRDHAHPGVAERDREVPPNPIVEELGENRGS</sequence>
<name>A0ABQ6YH57_9NOCA</name>
<evidence type="ECO:0000256" key="1">
    <source>
        <dbReference type="SAM" id="MobiDB-lite"/>
    </source>
</evidence>
<protein>
    <submittedName>
        <fullName evidence="2">Uncharacterized protein DUF2795</fullName>
    </submittedName>
</protein>
<reference evidence="2 3" key="1">
    <citation type="submission" date="2019-07" db="EMBL/GenBank/DDBJ databases">
        <title>Genomic Encyclopedia of Type Strains, Phase IV (KMG-IV): sequencing the most valuable type-strain genomes for metagenomic binning, comparative biology and taxonomic classification.</title>
        <authorList>
            <person name="Goeker M."/>
        </authorList>
    </citation>
    <scope>NUCLEOTIDE SEQUENCE [LARGE SCALE GENOMIC DNA]</scope>
    <source>
        <strain evidence="2 3">DSM 44831</strain>
    </source>
</reference>
<accession>A0ABQ6YH57</accession>
<feature type="compositionally biased region" description="Basic and acidic residues" evidence="1">
    <location>
        <begin position="74"/>
        <end position="90"/>
    </location>
</feature>
<dbReference type="Proteomes" id="UP000798951">
    <property type="component" value="Unassembled WGS sequence"/>
</dbReference>
<dbReference type="RefSeq" id="WP_201449931.1">
    <property type="nucleotide sequence ID" value="NZ_VMSD01000010.1"/>
</dbReference>
<comment type="caution">
    <text evidence="2">The sequence shown here is derived from an EMBL/GenBank/DDBJ whole genome shotgun (WGS) entry which is preliminary data.</text>
</comment>